<dbReference type="Pfam" id="PF00651">
    <property type="entry name" value="BTB"/>
    <property type="match status" value="1"/>
</dbReference>
<feature type="domain" description="BTB" evidence="1">
    <location>
        <begin position="22"/>
        <end position="87"/>
    </location>
</feature>
<proteinExistence type="predicted"/>
<dbReference type="PROSITE" id="PS50097">
    <property type="entry name" value="BTB"/>
    <property type="match status" value="1"/>
</dbReference>
<keyword evidence="3" id="KW-1185">Reference proteome</keyword>
<dbReference type="PANTHER" id="PTHR47843:SF2">
    <property type="entry name" value="BTB DOMAIN-CONTAINING PROTEIN"/>
    <property type="match status" value="1"/>
</dbReference>
<dbReference type="AlphaFoldDB" id="A0A517LLE1"/>
<dbReference type="Proteomes" id="UP000316270">
    <property type="component" value="Chromosome 15"/>
</dbReference>
<gene>
    <name evidence="2" type="ORF">FKW77_004561</name>
</gene>
<accession>A0A517LLE1</accession>
<reference evidence="2 3" key="1">
    <citation type="submission" date="2019-07" db="EMBL/GenBank/DDBJ databases">
        <title>Finished genome of Venturia effusa.</title>
        <authorList>
            <person name="Young C.A."/>
            <person name="Cox M.P."/>
            <person name="Ganley A.R.D."/>
            <person name="David W.J."/>
        </authorList>
    </citation>
    <scope>NUCLEOTIDE SEQUENCE [LARGE SCALE GENOMIC DNA]</scope>
    <source>
        <strain evidence="3">albino</strain>
    </source>
</reference>
<name>A0A517LLE1_9PEZI</name>
<dbReference type="EMBL" id="CP042199">
    <property type="protein sequence ID" value="QDS76447.1"/>
    <property type="molecule type" value="Genomic_DNA"/>
</dbReference>
<dbReference type="STRING" id="50376.A0A517LLE1"/>
<dbReference type="PANTHER" id="PTHR47843">
    <property type="entry name" value="BTB DOMAIN-CONTAINING PROTEIN-RELATED"/>
    <property type="match status" value="1"/>
</dbReference>
<evidence type="ECO:0000259" key="1">
    <source>
        <dbReference type="PROSITE" id="PS50097"/>
    </source>
</evidence>
<organism evidence="2 3">
    <name type="scientific">Venturia effusa</name>
    <dbReference type="NCBI Taxonomy" id="50376"/>
    <lineage>
        <taxon>Eukaryota</taxon>
        <taxon>Fungi</taxon>
        <taxon>Dikarya</taxon>
        <taxon>Ascomycota</taxon>
        <taxon>Pezizomycotina</taxon>
        <taxon>Dothideomycetes</taxon>
        <taxon>Pleosporomycetidae</taxon>
        <taxon>Venturiales</taxon>
        <taxon>Venturiaceae</taxon>
        <taxon>Venturia</taxon>
    </lineage>
</organism>
<evidence type="ECO:0000313" key="3">
    <source>
        <dbReference type="Proteomes" id="UP000316270"/>
    </source>
</evidence>
<dbReference type="OrthoDB" id="194443at2759"/>
<dbReference type="CDD" id="cd18186">
    <property type="entry name" value="BTB_POZ_ZBTB_KLHL-like"/>
    <property type="match status" value="1"/>
</dbReference>
<protein>
    <recommendedName>
        <fullName evidence="1">BTB domain-containing protein</fullName>
    </recommendedName>
</protein>
<dbReference type="InterPro" id="IPR011333">
    <property type="entry name" value="SKP1/BTB/POZ_sf"/>
</dbReference>
<dbReference type="Gene3D" id="3.30.710.10">
    <property type="entry name" value="Potassium Channel Kv1.1, Chain A"/>
    <property type="match status" value="1"/>
</dbReference>
<dbReference type="SUPFAM" id="SSF54695">
    <property type="entry name" value="POZ domain"/>
    <property type="match status" value="1"/>
</dbReference>
<evidence type="ECO:0000313" key="2">
    <source>
        <dbReference type="EMBL" id="QDS76447.1"/>
    </source>
</evidence>
<sequence length="299" mass="34345">MANFTKTDRHNIPFFSGGIRHTIVTVEIGPDKTPFTAHKDLLVACSPYFKAAFEGSFREASEKSVHIADVKPSTFQHFLDWLYFKKLGWCFPGRKAQEGERRCVICGGICQRWKTLSADGAEFQPYPVLSDEDDKILEQVIDSRSSGFASLYVFADRCNVPDLREAIINKEWIEFKGSGNLWRWSSLIYMLRNTSSSSPLRRLVVDECMDAKRWPDEFCMAETLLRQKLPHEFLLSMMWEKLTAPRSEPHVGPLCQYHEHAQDVDTIKACVEKAEATRKRKRDVSDVKDKILGEGENEE</sequence>
<dbReference type="InterPro" id="IPR000210">
    <property type="entry name" value="BTB/POZ_dom"/>
</dbReference>